<dbReference type="SUPFAM" id="SSF55103">
    <property type="entry name" value="FAD-linked oxidases, C-terminal domain"/>
    <property type="match status" value="1"/>
</dbReference>
<organism evidence="7 8">
    <name type="scientific">Pseudonocardia broussonetiae</name>
    <dbReference type="NCBI Taxonomy" id="2736640"/>
    <lineage>
        <taxon>Bacteria</taxon>
        <taxon>Bacillati</taxon>
        <taxon>Actinomycetota</taxon>
        <taxon>Actinomycetes</taxon>
        <taxon>Pseudonocardiales</taxon>
        <taxon>Pseudonocardiaceae</taxon>
        <taxon>Pseudonocardia</taxon>
    </lineage>
</organism>
<proteinExistence type="inferred from homology"/>
<accession>A0A6M6JCB7</accession>
<dbReference type="Gene3D" id="1.10.45.10">
    <property type="entry name" value="Vanillyl-alcohol Oxidase, Chain A, domain 4"/>
    <property type="match status" value="1"/>
</dbReference>
<dbReference type="Gene3D" id="3.30.70.2740">
    <property type="match status" value="1"/>
</dbReference>
<evidence type="ECO:0000256" key="2">
    <source>
        <dbReference type="ARBA" id="ARBA00008000"/>
    </source>
</evidence>
<evidence type="ECO:0000313" key="8">
    <source>
        <dbReference type="Proteomes" id="UP000505377"/>
    </source>
</evidence>
<gene>
    <name evidence="7" type="ORF">HOP40_00420</name>
</gene>
<reference evidence="7 8" key="1">
    <citation type="submission" date="2020-05" db="EMBL/GenBank/DDBJ databases">
        <authorList>
            <person name="Mo P."/>
        </authorList>
    </citation>
    <scope>NUCLEOTIDE SEQUENCE [LARGE SCALE GENOMIC DNA]</scope>
    <source>
        <strain evidence="7 8">Gen01</strain>
    </source>
</reference>
<keyword evidence="8" id="KW-1185">Reference proteome</keyword>
<keyword evidence="3" id="KW-0285">Flavoprotein</keyword>
<comment type="cofactor">
    <cofactor evidence="1">
        <name>FAD</name>
        <dbReference type="ChEBI" id="CHEBI:57692"/>
    </cofactor>
</comment>
<dbReference type="InterPro" id="IPR004113">
    <property type="entry name" value="FAD-bd_oxidored_4_C"/>
</dbReference>
<dbReference type="FunFam" id="3.30.70.2740:FF:000001">
    <property type="entry name" value="D-lactate dehydrogenase mitochondrial"/>
    <property type="match status" value="1"/>
</dbReference>
<evidence type="ECO:0000256" key="3">
    <source>
        <dbReference type="ARBA" id="ARBA00022630"/>
    </source>
</evidence>
<dbReference type="KEGG" id="pbro:HOP40_00420"/>
<evidence type="ECO:0000313" key="7">
    <source>
        <dbReference type="EMBL" id="QJY44492.1"/>
    </source>
</evidence>
<dbReference type="FunFam" id="1.10.45.10:FF:000001">
    <property type="entry name" value="D-lactate dehydrogenase mitochondrial"/>
    <property type="match status" value="1"/>
</dbReference>
<dbReference type="GO" id="GO:0071949">
    <property type="term" value="F:FAD binding"/>
    <property type="evidence" value="ECO:0007669"/>
    <property type="project" value="InterPro"/>
</dbReference>
<feature type="domain" description="FAD-binding PCMH-type" evidence="6">
    <location>
        <begin position="51"/>
        <end position="230"/>
    </location>
</feature>
<dbReference type="Pfam" id="PF02913">
    <property type="entry name" value="FAD-oxidase_C"/>
    <property type="match status" value="1"/>
</dbReference>
<dbReference type="InterPro" id="IPR016164">
    <property type="entry name" value="FAD-linked_Oxase-like_C"/>
</dbReference>
<dbReference type="SUPFAM" id="SSF56176">
    <property type="entry name" value="FAD-binding/transporter-associated domain-like"/>
    <property type="match status" value="1"/>
</dbReference>
<dbReference type="AlphaFoldDB" id="A0A6M6JCB7"/>
<dbReference type="InterPro" id="IPR006094">
    <property type="entry name" value="Oxid_FAD_bind_N"/>
</dbReference>
<sequence length="475" mass="49187">MTAVLPDVDRDRHHAEDALRSALVLLLPEGTVLTAPESREQYRDDEAEWAPSALPVAVVRPTTAEQVRDVVRLCLRHGAPVVARGAGTGLSGGANAVEGGVVVSLERMDAVVEVNTLERYAVVQPGVVNDDLRSAAAEVGLWYPPDPASSPWSTIGGNVATNAGGVCCVKYGVTRDYVLALQVVTGTGELVRVGRRTAKGVAGYDLVGLLVGSEGTLGIVTEVTVRLRPARPAEQTVVGYFDSLVAAGGAVAAVAAAGVVPSALELLDEQCLAAVDAWKNTGLRADAVAILLARVDAPGPAGDAEADAVLAAFETAGASWAARSGDQAEADALFAARRLAYPALERLGPVLTEDVCVPVGAVPAMLARVEEIGRRHDVRVATIAHAGDGNLHPLLITPPGDDAARERAQRAFAEIITAALDLGGTVTGEHGVGLLKRDGLEAELDPAVTEMHRALRRALDPHGILNPGKVVAARP</sequence>
<protein>
    <submittedName>
        <fullName evidence="7">FAD-binding protein</fullName>
    </submittedName>
</protein>
<dbReference type="PANTHER" id="PTHR42934">
    <property type="entry name" value="GLYCOLATE OXIDASE SUBUNIT GLCD"/>
    <property type="match status" value="1"/>
</dbReference>
<dbReference type="RefSeq" id="WP_172153866.1">
    <property type="nucleotide sequence ID" value="NZ_CP053564.1"/>
</dbReference>
<evidence type="ECO:0000259" key="6">
    <source>
        <dbReference type="PROSITE" id="PS51387"/>
    </source>
</evidence>
<dbReference type="InterPro" id="IPR016169">
    <property type="entry name" value="FAD-bd_PCMH_sub2"/>
</dbReference>
<keyword evidence="5" id="KW-0560">Oxidoreductase</keyword>
<keyword evidence="4" id="KW-0274">FAD</keyword>
<comment type="similarity">
    <text evidence="2">Belongs to the FAD-binding oxidoreductase/transferase type 4 family.</text>
</comment>
<dbReference type="PANTHER" id="PTHR42934:SF2">
    <property type="entry name" value="GLYCOLATE OXIDASE SUBUNIT GLCD"/>
    <property type="match status" value="1"/>
</dbReference>
<evidence type="ECO:0000256" key="1">
    <source>
        <dbReference type="ARBA" id="ARBA00001974"/>
    </source>
</evidence>
<dbReference type="InterPro" id="IPR036318">
    <property type="entry name" value="FAD-bd_PCMH-like_sf"/>
</dbReference>
<name>A0A6M6JCB7_9PSEU</name>
<evidence type="ECO:0000256" key="5">
    <source>
        <dbReference type="ARBA" id="ARBA00023002"/>
    </source>
</evidence>
<dbReference type="EMBL" id="CP053564">
    <property type="protein sequence ID" value="QJY44492.1"/>
    <property type="molecule type" value="Genomic_DNA"/>
</dbReference>
<evidence type="ECO:0000256" key="4">
    <source>
        <dbReference type="ARBA" id="ARBA00022827"/>
    </source>
</evidence>
<dbReference type="InterPro" id="IPR051914">
    <property type="entry name" value="FAD-linked_OxidoTrans_Type4"/>
</dbReference>
<dbReference type="PROSITE" id="PS51387">
    <property type="entry name" value="FAD_PCMH"/>
    <property type="match status" value="1"/>
</dbReference>
<dbReference type="GO" id="GO:0016491">
    <property type="term" value="F:oxidoreductase activity"/>
    <property type="evidence" value="ECO:0007669"/>
    <property type="project" value="UniProtKB-KW"/>
</dbReference>
<dbReference type="Gene3D" id="3.30.465.10">
    <property type="match status" value="1"/>
</dbReference>
<dbReference type="InterPro" id="IPR016171">
    <property type="entry name" value="Vanillyl_alc_oxidase_C-sub2"/>
</dbReference>
<dbReference type="InterPro" id="IPR016166">
    <property type="entry name" value="FAD-bd_PCMH"/>
</dbReference>
<dbReference type="Pfam" id="PF01565">
    <property type="entry name" value="FAD_binding_4"/>
    <property type="match status" value="1"/>
</dbReference>
<dbReference type="Proteomes" id="UP000505377">
    <property type="component" value="Chromosome"/>
</dbReference>